<feature type="repeat" description="NHL" evidence="6">
    <location>
        <begin position="334"/>
        <end position="364"/>
    </location>
</feature>
<feature type="chain" id="PRO_5031113131" description="Yip1 domain-containing protein" evidence="8">
    <location>
        <begin position="31"/>
        <end position="693"/>
    </location>
</feature>
<feature type="signal peptide" evidence="8">
    <location>
        <begin position="1"/>
        <end position="30"/>
    </location>
</feature>
<dbReference type="Gene3D" id="2.120.10.30">
    <property type="entry name" value="TolB, C-terminal domain"/>
    <property type="match status" value="2"/>
</dbReference>
<evidence type="ECO:0000256" key="4">
    <source>
        <dbReference type="ARBA" id="ARBA00022989"/>
    </source>
</evidence>
<sequence>MKHLIKWKSALLAAAILSLLTVALPSPASAEYAAFTFKQDGYPRLTQTAYVPMGALDGYGMFGAGSAAREEKGEITAALDQPQDLFIDGRNRLYVADTGNGRVLELDDKGRLIRAIGEGELEEPTGLYVDESGQLYVADYGAEQIAIYDRDGKRIKTIGKPESLLFGKNNAFKPKKITVDKRGNLYIVGEGLIQGLVELSPDGDFLGYFGGNRVGFNLERAMQKLFFTKKQMSQLSQKLPPSPTNVAVGDDGLIFTATVGLGSGSVKKLNVAGDNLLRSSSYMSPTFADITVDRAGNIYATDSTEGMIFVYDKDGSLLFAFGGIDSGYQSLGYFTSPSGIAVNGNGLLYVLDKERGNIQLFKPTPFALLVFKATSLYLDGKYVESLEPWRQVLRLDSLFDLAHVGIGLAYYKQGKFDLAFEELKFAKNAGEYSNTYWELRRSWLMKHVSTAILVLAGILVVWTVVKRLYRKYRFGAPVVDALRRFRRIRLVSQLFHAFRMLRHPIDGYEELTGGRASVLSATLLLIALAAVRLYEVYQTSFLFSGTDPLQVSLVSELLKLFVPLFAWIVCNYMVSVINDGEGKFKDVYKGSIYALSPYLVLGVPLAFLSKGLTLMESVVYDYSRLFMILWCIVLFLLMVKEIHGYEFKETFKNVAITLSGMAVMALIAFIFFGLSSQVWDFVRSIAEEVKYRA</sequence>
<evidence type="ECO:0000256" key="2">
    <source>
        <dbReference type="ARBA" id="ARBA00022692"/>
    </source>
</evidence>
<feature type="transmembrane region" description="Helical" evidence="7">
    <location>
        <begin position="557"/>
        <end position="578"/>
    </location>
</feature>
<evidence type="ECO:0000256" key="6">
    <source>
        <dbReference type="PROSITE-ProRule" id="PRU00504"/>
    </source>
</evidence>
<dbReference type="Pfam" id="PF01436">
    <property type="entry name" value="NHL"/>
    <property type="match status" value="1"/>
</dbReference>
<keyword evidence="11" id="KW-1185">Reference proteome</keyword>
<dbReference type="SUPFAM" id="SSF48452">
    <property type="entry name" value="TPR-like"/>
    <property type="match status" value="1"/>
</dbReference>
<evidence type="ECO:0000256" key="5">
    <source>
        <dbReference type="ARBA" id="ARBA00023136"/>
    </source>
</evidence>
<evidence type="ECO:0000256" key="3">
    <source>
        <dbReference type="ARBA" id="ARBA00022737"/>
    </source>
</evidence>
<dbReference type="InterPro" id="IPR011990">
    <property type="entry name" value="TPR-like_helical_dom_sf"/>
</dbReference>
<dbReference type="InterPro" id="IPR011042">
    <property type="entry name" value="6-blade_b-propeller_TolB-like"/>
</dbReference>
<evidence type="ECO:0000259" key="9">
    <source>
        <dbReference type="Pfam" id="PF04893"/>
    </source>
</evidence>
<evidence type="ECO:0000256" key="7">
    <source>
        <dbReference type="SAM" id="Phobius"/>
    </source>
</evidence>
<accession>A0A7X0VH13</accession>
<dbReference type="Gene3D" id="1.25.40.10">
    <property type="entry name" value="Tetratricopeptide repeat domain"/>
    <property type="match status" value="1"/>
</dbReference>
<dbReference type="Pfam" id="PF04893">
    <property type="entry name" value="Yip1"/>
    <property type="match status" value="1"/>
</dbReference>
<dbReference type="InterPro" id="IPR006977">
    <property type="entry name" value="Yip1_dom"/>
</dbReference>
<dbReference type="PANTHER" id="PTHR24104:SF25">
    <property type="entry name" value="PROTEIN LIN-41"/>
    <property type="match status" value="1"/>
</dbReference>
<feature type="repeat" description="NHL" evidence="6">
    <location>
        <begin position="119"/>
        <end position="151"/>
    </location>
</feature>
<dbReference type="AlphaFoldDB" id="A0A7X0VH13"/>
<dbReference type="RefSeq" id="WP_185143648.1">
    <property type="nucleotide sequence ID" value="NZ_JACJVP010000025.1"/>
</dbReference>
<dbReference type="EMBL" id="JACJVP010000025">
    <property type="protein sequence ID" value="MBB6672174.1"/>
    <property type="molecule type" value="Genomic_DNA"/>
</dbReference>
<name>A0A7X0VH13_9BACL</name>
<dbReference type="PANTHER" id="PTHR24104">
    <property type="entry name" value="E3 UBIQUITIN-PROTEIN LIGASE NHLRC1-RELATED"/>
    <property type="match status" value="1"/>
</dbReference>
<feature type="transmembrane region" description="Helical" evidence="7">
    <location>
        <begin position="590"/>
        <end position="610"/>
    </location>
</feature>
<proteinExistence type="predicted"/>
<feature type="domain" description="Yip1" evidence="9">
    <location>
        <begin position="499"/>
        <end position="668"/>
    </location>
</feature>
<dbReference type="InterPro" id="IPR050952">
    <property type="entry name" value="TRIM-NHL_E3_ligases"/>
</dbReference>
<dbReference type="GO" id="GO:0008270">
    <property type="term" value="F:zinc ion binding"/>
    <property type="evidence" value="ECO:0007669"/>
    <property type="project" value="UniProtKB-KW"/>
</dbReference>
<evidence type="ECO:0000313" key="11">
    <source>
        <dbReference type="Proteomes" id="UP000547209"/>
    </source>
</evidence>
<dbReference type="InterPro" id="IPR001258">
    <property type="entry name" value="NHL_repeat"/>
</dbReference>
<dbReference type="SUPFAM" id="SSF101898">
    <property type="entry name" value="NHL repeat"/>
    <property type="match status" value="1"/>
</dbReference>
<feature type="transmembrane region" description="Helical" evidence="7">
    <location>
        <begin position="651"/>
        <end position="674"/>
    </location>
</feature>
<evidence type="ECO:0000313" key="10">
    <source>
        <dbReference type="EMBL" id="MBB6672174.1"/>
    </source>
</evidence>
<keyword evidence="4 7" id="KW-1133">Transmembrane helix</keyword>
<dbReference type="CDD" id="cd05819">
    <property type="entry name" value="NHL"/>
    <property type="match status" value="1"/>
</dbReference>
<evidence type="ECO:0000256" key="8">
    <source>
        <dbReference type="SAM" id="SignalP"/>
    </source>
</evidence>
<gene>
    <name evidence="10" type="ORF">H7C19_15955</name>
</gene>
<keyword evidence="3" id="KW-0677">Repeat</keyword>
<feature type="transmembrane region" description="Helical" evidence="7">
    <location>
        <begin position="443"/>
        <end position="465"/>
    </location>
</feature>
<keyword evidence="8" id="KW-0732">Signal</keyword>
<reference evidence="10 11" key="1">
    <citation type="submission" date="2020-08" db="EMBL/GenBank/DDBJ databases">
        <title>Cohnella phylogeny.</title>
        <authorList>
            <person name="Dunlap C."/>
        </authorList>
    </citation>
    <scope>NUCLEOTIDE SEQUENCE [LARGE SCALE GENOMIC DNA]</scope>
    <source>
        <strain evidence="10 11">DSM 28246</strain>
    </source>
</reference>
<evidence type="ECO:0000256" key="1">
    <source>
        <dbReference type="ARBA" id="ARBA00004141"/>
    </source>
</evidence>
<organism evidence="10 11">
    <name type="scientific">Cohnella nanjingensis</name>
    <dbReference type="NCBI Taxonomy" id="1387779"/>
    <lineage>
        <taxon>Bacteria</taxon>
        <taxon>Bacillati</taxon>
        <taxon>Bacillota</taxon>
        <taxon>Bacilli</taxon>
        <taxon>Bacillales</taxon>
        <taxon>Paenibacillaceae</taxon>
        <taxon>Cohnella</taxon>
    </lineage>
</organism>
<dbReference type="PROSITE" id="PS51125">
    <property type="entry name" value="NHL"/>
    <property type="match status" value="2"/>
</dbReference>
<comment type="caution">
    <text evidence="10">The sequence shown here is derived from an EMBL/GenBank/DDBJ whole genome shotgun (WGS) entry which is preliminary data.</text>
</comment>
<keyword evidence="5 7" id="KW-0472">Membrane</keyword>
<dbReference type="GO" id="GO:0016020">
    <property type="term" value="C:membrane"/>
    <property type="evidence" value="ECO:0007669"/>
    <property type="project" value="UniProtKB-SubCell"/>
</dbReference>
<feature type="transmembrane region" description="Helical" evidence="7">
    <location>
        <begin position="622"/>
        <end position="639"/>
    </location>
</feature>
<dbReference type="Proteomes" id="UP000547209">
    <property type="component" value="Unassembled WGS sequence"/>
</dbReference>
<comment type="subcellular location">
    <subcellularLocation>
        <location evidence="1">Membrane</location>
        <topology evidence="1">Multi-pass membrane protein</topology>
    </subcellularLocation>
</comment>
<protein>
    <recommendedName>
        <fullName evidence="9">Yip1 domain-containing protein</fullName>
    </recommendedName>
</protein>
<keyword evidence="2 7" id="KW-0812">Transmembrane</keyword>